<reference evidence="2" key="1">
    <citation type="submission" date="2023-10" db="EMBL/GenBank/DDBJ databases">
        <authorList>
            <person name="Chen Y."/>
            <person name="Shah S."/>
            <person name="Dougan E. K."/>
            <person name="Thang M."/>
            <person name="Chan C."/>
        </authorList>
    </citation>
    <scope>NUCLEOTIDE SEQUENCE [LARGE SCALE GENOMIC DNA]</scope>
</reference>
<feature type="region of interest" description="Disordered" evidence="1">
    <location>
        <begin position="74"/>
        <end position="109"/>
    </location>
</feature>
<comment type="caution">
    <text evidence="2">The sequence shown here is derived from an EMBL/GenBank/DDBJ whole genome shotgun (WGS) entry which is preliminary data.</text>
</comment>
<dbReference type="Proteomes" id="UP001189429">
    <property type="component" value="Unassembled WGS sequence"/>
</dbReference>
<feature type="compositionally biased region" description="Basic and acidic residues" evidence="1">
    <location>
        <begin position="84"/>
        <end position="100"/>
    </location>
</feature>
<sequence length="184" mass="20554">MYLASSFGECLCDQSRQTEEMEPVWAQRLEEQAVVFQGVMPDLSADHLSLKTSGGTANERSRPAYVESDGTLQEAGNYTAGDNAHNDRFEAATDPGDHGHTACNGQQNEQLKPCGNIFSSARSVYNRLRRLGSSSILREQRAKIAQSEVRRSRFKLQFSRIRNLANLSCLGTGSMRHERPQRFV</sequence>
<evidence type="ECO:0000313" key="2">
    <source>
        <dbReference type="EMBL" id="CAK0789506.1"/>
    </source>
</evidence>
<gene>
    <name evidence="2" type="ORF">PCOR1329_LOCUS1055</name>
</gene>
<organism evidence="2 3">
    <name type="scientific">Prorocentrum cordatum</name>
    <dbReference type="NCBI Taxonomy" id="2364126"/>
    <lineage>
        <taxon>Eukaryota</taxon>
        <taxon>Sar</taxon>
        <taxon>Alveolata</taxon>
        <taxon>Dinophyceae</taxon>
        <taxon>Prorocentrales</taxon>
        <taxon>Prorocentraceae</taxon>
        <taxon>Prorocentrum</taxon>
    </lineage>
</organism>
<dbReference type="EMBL" id="CAUYUJ010000248">
    <property type="protein sequence ID" value="CAK0789506.1"/>
    <property type="molecule type" value="Genomic_DNA"/>
</dbReference>
<name>A0ABN9PE62_9DINO</name>
<evidence type="ECO:0000313" key="3">
    <source>
        <dbReference type="Proteomes" id="UP001189429"/>
    </source>
</evidence>
<evidence type="ECO:0000256" key="1">
    <source>
        <dbReference type="SAM" id="MobiDB-lite"/>
    </source>
</evidence>
<protein>
    <submittedName>
        <fullName evidence="2">Uncharacterized protein</fullName>
    </submittedName>
</protein>
<proteinExistence type="predicted"/>
<accession>A0ABN9PE62</accession>
<keyword evidence="3" id="KW-1185">Reference proteome</keyword>